<dbReference type="AlphaFoldDB" id="A0A917D409"/>
<dbReference type="GO" id="GO:0016491">
    <property type="term" value="F:oxidoreductase activity"/>
    <property type="evidence" value="ECO:0007669"/>
    <property type="project" value="InterPro"/>
</dbReference>
<proteinExistence type="predicted"/>
<evidence type="ECO:0000313" key="3">
    <source>
        <dbReference type="Proteomes" id="UP000644756"/>
    </source>
</evidence>
<dbReference type="InterPro" id="IPR003251">
    <property type="entry name" value="Rr_diiron-bd_dom"/>
</dbReference>
<dbReference type="Gene3D" id="1.20.5.420">
    <property type="entry name" value="Immunoglobulin FC, subunit C"/>
    <property type="match status" value="1"/>
</dbReference>
<reference evidence="2" key="2">
    <citation type="submission" date="2020-09" db="EMBL/GenBank/DDBJ databases">
        <authorList>
            <person name="Sun Q."/>
            <person name="Zhou Y."/>
        </authorList>
    </citation>
    <scope>NUCLEOTIDE SEQUENCE</scope>
    <source>
        <strain evidence="2">CGMCC 1.12987</strain>
    </source>
</reference>
<comment type="caution">
    <text evidence="2">The sequence shown here is derived from an EMBL/GenBank/DDBJ whole genome shotgun (WGS) entry which is preliminary data.</text>
</comment>
<dbReference type="SUPFAM" id="SSF47240">
    <property type="entry name" value="Ferritin-like"/>
    <property type="match status" value="1"/>
</dbReference>
<sequence>MFYSYDYVRTSTDIGLINDVAQAINGEFAALTCYEQLAKITANDEIRKQILEIRHDEFRHYQAFSQIYIYLTGKQPTPQLLEQCPTDYWAGLHAAFKDEQKTSDFYREVADKTQDPYIKEQFLRAAADEQNHAVWFLYFLTQHEKKH</sequence>
<dbReference type="Proteomes" id="UP000644756">
    <property type="component" value="Unassembled WGS sequence"/>
</dbReference>
<keyword evidence="3" id="KW-1185">Reference proteome</keyword>
<dbReference type="CDD" id="cd00657">
    <property type="entry name" value="Ferritin_like"/>
    <property type="match status" value="1"/>
</dbReference>
<dbReference type="RefSeq" id="WP_188531613.1">
    <property type="nucleotide sequence ID" value="NZ_BMGR01000008.1"/>
</dbReference>
<reference evidence="2" key="1">
    <citation type="journal article" date="2014" name="Int. J. Syst. Evol. Microbiol.">
        <title>Complete genome sequence of Corynebacterium casei LMG S-19264T (=DSM 44701T), isolated from a smear-ripened cheese.</title>
        <authorList>
            <consortium name="US DOE Joint Genome Institute (JGI-PGF)"/>
            <person name="Walter F."/>
            <person name="Albersmeier A."/>
            <person name="Kalinowski J."/>
            <person name="Ruckert C."/>
        </authorList>
    </citation>
    <scope>NUCLEOTIDE SEQUENCE</scope>
    <source>
        <strain evidence="2">CGMCC 1.12987</strain>
    </source>
</reference>
<dbReference type="Pfam" id="PF02915">
    <property type="entry name" value="Rubrerythrin"/>
    <property type="match status" value="1"/>
</dbReference>
<protein>
    <recommendedName>
        <fullName evidence="1">Rubrerythrin diiron-binding domain-containing protein</fullName>
    </recommendedName>
</protein>
<feature type="domain" description="Rubrerythrin diiron-binding" evidence="1">
    <location>
        <begin position="92"/>
        <end position="145"/>
    </location>
</feature>
<dbReference type="GO" id="GO:0046872">
    <property type="term" value="F:metal ion binding"/>
    <property type="evidence" value="ECO:0007669"/>
    <property type="project" value="InterPro"/>
</dbReference>
<dbReference type="Gene3D" id="6.10.140.1960">
    <property type="match status" value="1"/>
</dbReference>
<dbReference type="EMBL" id="BMGR01000008">
    <property type="protein sequence ID" value="GGG09109.1"/>
    <property type="molecule type" value="Genomic_DNA"/>
</dbReference>
<evidence type="ECO:0000259" key="1">
    <source>
        <dbReference type="Pfam" id="PF02915"/>
    </source>
</evidence>
<gene>
    <name evidence="2" type="ORF">GCM10010916_27430</name>
</gene>
<organism evidence="2 3">
    <name type="scientific">Paenibacillus abyssi</name>
    <dbReference type="NCBI Taxonomy" id="1340531"/>
    <lineage>
        <taxon>Bacteria</taxon>
        <taxon>Bacillati</taxon>
        <taxon>Bacillota</taxon>
        <taxon>Bacilli</taxon>
        <taxon>Bacillales</taxon>
        <taxon>Paenibacillaceae</taxon>
        <taxon>Paenibacillus</taxon>
    </lineage>
</organism>
<evidence type="ECO:0000313" key="2">
    <source>
        <dbReference type="EMBL" id="GGG09109.1"/>
    </source>
</evidence>
<accession>A0A917D409</accession>
<name>A0A917D409_9BACL</name>
<dbReference type="InterPro" id="IPR009078">
    <property type="entry name" value="Ferritin-like_SF"/>
</dbReference>